<dbReference type="Proteomes" id="UP001521184">
    <property type="component" value="Unassembled WGS sequence"/>
</dbReference>
<keyword evidence="7" id="KW-1133">Transmembrane helix</keyword>
<evidence type="ECO:0000313" key="9">
    <source>
        <dbReference type="Proteomes" id="UP001521184"/>
    </source>
</evidence>
<dbReference type="Gene3D" id="3.80.20.20">
    <property type="entry name" value="Receptor L-domain"/>
    <property type="match status" value="2"/>
</dbReference>
<dbReference type="PANTHER" id="PTHR31018:SF3">
    <property type="entry name" value="RECEPTOR PROTEIN-TYROSINE KINASE"/>
    <property type="match status" value="1"/>
</dbReference>
<evidence type="ECO:0000256" key="4">
    <source>
        <dbReference type="ARBA" id="ARBA00022729"/>
    </source>
</evidence>
<feature type="region of interest" description="Disordered" evidence="6">
    <location>
        <begin position="359"/>
        <end position="386"/>
    </location>
</feature>
<keyword evidence="3" id="KW-0964">Secreted</keyword>
<evidence type="ECO:0000256" key="5">
    <source>
        <dbReference type="ARBA" id="ARBA00023180"/>
    </source>
</evidence>
<feature type="compositionally biased region" description="Low complexity" evidence="6">
    <location>
        <begin position="365"/>
        <end position="384"/>
    </location>
</feature>
<feature type="compositionally biased region" description="Basic and acidic residues" evidence="6">
    <location>
        <begin position="500"/>
        <end position="513"/>
    </location>
</feature>
<name>A0ABR3T4P1_9PEZI</name>
<keyword evidence="7" id="KW-0812">Transmembrane</keyword>
<keyword evidence="2" id="KW-0134">Cell wall</keyword>
<dbReference type="InterPro" id="IPR036941">
    <property type="entry name" value="Rcpt_L-dom_sf"/>
</dbReference>
<organism evidence="8 9">
    <name type="scientific">Diplodia intermedia</name>
    <dbReference type="NCBI Taxonomy" id="856260"/>
    <lineage>
        <taxon>Eukaryota</taxon>
        <taxon>Fungi</taxon>
        <taxon>Dikarya</taxon>
        <taxon>Ascomycota</taxon>
        <taxon>Pezizomycotina</taxon>
        <taxon>Dothideomycetes</taxon>
        <taxon>Dothideomycetes incertae sedis</taxon>
        <taxon>Botryosphaeriales</taxon>
        <taxon>Botryosphaeriaceae</taxon>
        <taxon>Diplodia</taxon>
    </lineage>
</organism>
<evidence type="ECO:0000313" key="8">
    <source>
        <dbReference type="EMBL" id="KAL1634282.1"/>
    </source>
</evidence>
<keyword evidence="9" id="KW-1185">Reference proteome</keyword>
<dbReference type="InterPro" id="IPR051648">
    <property type="entry name" value="CWI-Assembly_Regulator"/>
</dbReference>
<dbReference type="EMBL" id="JAKEKT020000134">
    <property type="protein sequence ID" value="KAL1634282.1"/>
    <property type="molecule type" value="Genomic_DNA"/>
</dbReference>
<sequence>MGSQQRHTAGALTGSDTGVSQGLGACTGTTTIGSSEEASALASCTTYSGTVAIATDAAKNVALDGLEVINGNLTADNATELYNLSGNALRYVDNFYLRELTALSSMDFPLLTSVDVIEWSALPSLGNLSFSTPISRATSVNIQDTFLSSFEGLGLSNLKSVGTLYIGNNKYMENITIPNLDTVDTSISFESNGFNANKVFLPVLATAADLTFRNATSVSIPSLTNITGDLFVTGAEGVTFSAGSLEEIGSTLTMVNSESLSNLSFPALATVGGSMNISHNPNLTSLAFASLQTIGGDVDLDGNFTSVTFPSLRTLRGALNLTTTATAFDCAALKRAADNGTVEGGLACTDASGDTVSAAAVTNPDTSSSSTDSSSSSSTSSSSSIGPLTSGAKIGLGVGIVGGVFGIACGAALVVLLRRLRRQRRIAAASSPSADREGGGEEGGGGGDEKRREGELQELPESAAVQELEAHRLMNELDAERGFVEAPGGGGVVAELPGDDVFRGEERKGKGGR</sequence>
<comment type="caution">
    <text evidence="8">The sequence shown here is derived from an EMBL/GenBank/DDBJ whole genome shotgun (WGS) entry which is preliminary data.</text>
</comment>
<evidence type="ECO:0000256" key="6">
    <source>
        <dbReference type="SAM" id="MobiDB-lite"/>
    </source>
</evidence>
<dbReference type="SUPFAM" id="SSF52058">
    <property type="entry name" value="L domain-like"/>
    <property type="match status" value="2"/>
</dbReference>
<protein>
    <submittedName>
        <fullName evidence="8">Cell wall protein Ecm33</fullName>
    </submittedName>
</protein>
<evidence type="ECO:0000256" key="3">
    <source>
        <dbReference type="ARBA" id="ARBA00022525"/>
    </source>
</evidence>
<evidence type="ECO:0000256" key="7">
    <source>
        <dbReference type="SAM" id="Phobius"/>
    </source>
</evidence>
<feature type="transmembrane region" description="Helical" evidence="7">
    <location>
        <begin position="394"/>
        <end position="417"/>
    </location>
</feature>
<proteinExistence type="predicted"/>
<keyword evidence="7" id="KW-0472">Membrane</keyword>
<accession>A0ABR3T4P1</accession>
<dbReference type="PANTHER" id="PTHR31018">
    <property type="entry name" value="SPORULATION-SPECIFIC PROTEIN-RELATED"/>
    <property type="match status" value="1"/>
</dbReference>
<evidence type="ECO:0000256" key="1">
    <source>
        <dbReference type="ARBA" id="ARBA00004191"/>
    </source>
</evidence>
<reference evidence="8 9" key="1">
    <citation type="journal article" date="2023" name="Plant Dis.">
        <title>First Report of Diplodia intermedia Causing Canker and Dieback Diseases on Apple Trees in Canada.</title>
        <authorList>
            <person name="Ellouze W."/>
            <person name="Ilyukhin E."/>
            <person name="Sulman M."/>
            <person name="Ali S."/>
        </authorList>
    </citation>
    <scope>NUCLEOTIDE SEQUENCE [LARGE SCALE GENOMIC DNA]</scope>
    <source>
        <strain evidence="8 9">M45-28</strain>
    </source>
</reference>
<feature type="region of interest" description="Disordered" evidence="6">
    <location>
        <begin position="484"/>
        <end position="513"/>
    </location>
</feature>
<gene>
    <name evidence="8" type="primary">ecm33_4</name>
    <name evidence="8" type="ORF">SLS58_010724</name>
</gene>
<evidence type="ECO:0000256" key="2">
    <source>
        <dbReference type="ARBA" id="ARBA00022512"/>
    </source>
</evidence>
<keyword evidence="5" id="KW-0325">Glycoprotein</keyword>
<feature type="region of interest" description="Disordered" evidence="6">
    <location>
        <begin position="426"/>
        <end position="463"/>
    </location>
</feature>
<comment type="subcellular location">
    <subcellularLocation>
        <location evidence="1">Secreted</location>
        <location evidence="1">Cell wall</location>
    </subcellularLocation>
</comment>
<keyword evidence="4" id="KW-0732">Signal</keyword>